<dbReference type="InterPro" id="IPR011249">
    <property type="entry name" value="Metalloenz_LuxS/M16"/>
</dbReference>
<dbReference type="InterPro" id="IPR050361">
    <property type="entry name" value="MPP/UQCRC_Complex"/>
</dbReference>
<dbReference type="PANTHER" id="PTHR11851:SF49">
    <property type="entry name" value="MITOCHONDRIAL-PROCESSING PEPTIDASE SUBUNIT ALPHA"/>
    <property type="match status" value="1"/>
</dbReference>
<dbReference type="Pfam" id="PF00675">
    <property type="entry name" value="Peptidase_M16"/>
    <property type="match status" value="1"/>
</dbReference>
<dbReference type="GO" id="GO:0004222">
    <property type="term" value="F:metalloendopeptidase activity"/>
    <property type="evidence" value="ECO:0007669"/>
    <property type="project" value="InterPro"/>
</dbReference>
<dbReference type="Gene3D" id="3.30.830.10">
    <property type="entry name" value="Metalloenzyme, LuxS/M16 peptidase-like"/>
    <property type="match status" value="2"/>
</dbReference>
<proteinExistence type="inferred from homology"/>
<accession>A0A7C3I728</accession>
<evidence type="ECO:0000259" key="5">
    <source>
        <dbReference type="Pfam" id="PF05193"/>
    </source>
</evidence>
<evidence type="ECO:0000256" key="2">
    <source>
        <dbReference type="ARBA" id="ARBA00007261"/>
    </source>
</evidence>
<reference evidence="6" key="1">
    <citation type="journal article" date="2020" name="mSystems">
        <title>Genome- and Community-Level Interaction Insights into Carbon Utilization and Element Cycling Functions of Hydrothermarchaeota in Hydrothermal Sediment.</title>
        <authorList>
            <person name="Zhou Z."/>
            <person name="Liu Y."/>
            <person name="Xu W."/>
            <person name="Pan J."/>
            <person name="Luo Z.H."/>
            <person name="Li M."/>
        </authorList>
    </citation>
    <scope>NUCLEOTIDE SEQUENCE [LARGE SCALE GENOMIC DNA]</scope>
    <source>
        <strain evidence="6">SpSt-503</strain>
    </source>
</reference>
<sequence>MIFDTTFNGGLRLLVESTAATDVAAVGVWYNRGSRDEPADLAGGTHIIEHMLFKGTETLSASQIARHFDAMGGLVNAFTERETMGLHATIPLSGFNEAARILTEIVTSARFEPEEFNRELIVIENEITASLDDVEEVAADAFARRYWGNHPLGRSIGGTLEDVKNKKRDEIVAFYQDYFKGKPNLITVAGGISPETVIRAFEPLINGIPQEPDNKKPQLPSIKGSYYHRLSSQYVQVYYALPGPEHIDDHEYYALEIANAALGDAMGSRLFQKLREDLGLCYTIYSSPNLFRDCSLFSVYGTCAVSNAEELLSRIHDEIQDIKNTKFSEEEIINAKSHVAGMITIAAQDVEYKMRRLARQALYKSNIMTCKESIQKIESIELSDIQNSLNLFLKNPPVLFGAGPKSAEKRFTRRIEQILLSL</sequence>
<feature type="domain" description="Peptidase M16 C-terminal" evidence="5">
    <location>
        <begin position="168"/>
        <end position="337"/>
    </location>
</feature>
<dbReference type="SUPFAM" id="SSF63411">
    <property type="entry name" value="LuxS/MPP-like metallohydrolase"/>
    <property type="match status" value="2"/>
</dbReference>
<organism evidence="6">
    <name type="scientific">Gracilinema caldarium</name>
    <dbReference type="NCBI Taxonomy" id="215591"/>
    <lineage>
        <taxon>Bacteria</taxon>
        <taxon>Pseudomonadati</taxon>
        <taxon>Spirochaetota</taxon>
        <taxon>Spirochaetia</taxon>
        <taxon>Spirochaetales</taxon>
        <taxon>Breznakiellaceae</taxon>
        <taxon>Gracilinema</taxon>
    </lineage>
</organism>
<dbReference type="InterPro" id="IPR007863">
    <property type="entry name" value="Peptidase_M16_C"/>
</dbReference>
<dbReference type="InterPro" id="IPR001431">
    <property type="entry name" value="Pept_M16_Zn_BS"/>
</dbReference>
<dbReference type="PROSITE" id="PS00143">
    <property type="entry name" value="INSULINASE"/>
    <property type="match status" value="1"/>
</dbReference>
<evidence type="ECO:0000256" key="3">
    <source>
        <dbReference type="RuleBase" id="RU004447"/>
    </source>
</evidence>
<dbReference type="GO" id="GO:0046872">
    <property type="term" value="F:metal ion binding"/>
    <property type="evidence" value="ECO:0007669"/>
    <property type="project" value="InterPro"/>
</dbReference>
<feature type="domain" description="Peptidase M16 N-terminal" evidence="4">
    <location>
        <begin position="13"/>
        <end position="159"/>
    </location>
</feature>
<comment type="caution">
    <text evidence="6">The sequence shown here is derived from an EMBL/GenBank/DDBJ whole genome shotgun (WGS) entry which is preliminary data.</text>
</comment>
<name>A0A7C3I728_9SPIR</name>
<comment type="similarity">
    <text evidence="2 3">Belongs to the peptidase M16 family.</text>
</comment>
<dbReference type="AlphaFoldDB" id="A0A7C3I728"/>
<evidence type="ECO:0000259" key="4">
    <source>
        <dbReference type="Pfam" id="PF00675"/>
    </source>
</evidence>
<dbReference type="GO" id="GO:0006508">
    <property type="term" value="P:proteolysis"/>
    <property type="evidence" value="ECO:0007669"/>
    <property type="project" value="InterPro"/>
</dbReference>
<dbReference type="InterPro" id="IPR011765">
    <property type="entry name" value="Pept_M16_N"/>
</dbReference>
<protein>
    <submittedName>
        <fullName evidence="6">Insulinase family protein</fullName>
    </submittedName>
</protein>
<evidence type="ECO:0000313" key="6">
    <source>
        <dbReference type="EMBL" id="HFH29482.1"/>
    </source>
</evidence>
<gene>
    <name evidence="6" type="ORF">ENS59_08220</name>
</gene>
<dbReference type="Pfam" id="PF05193">
    <property type="entry name" value="Peptidase_M16_C"/>
    <property type="match status" value="1"/>
</dbReference>
<dbReference type="PANTHER" id="PTHR11851">
    <property type="entry name" value="METALLOPROTEASE"/>
    <property type="match status" value="1"/>
</dbReference>
<dbReference type="EMBL" id="DSVL01000254">
    <property type="protein sequence ID" value="HFH29482.1"/>
    <property type="molecule type" value="Genomic_DNA"/>
</dbReference>
<evidence type="ECO:0000256" key="1">
    <source>
        <dbReference type="ARBA" id="ARBA00001947"/>
    </source>
</evidence>
<comment type="cofactor">
    <cofactor evidence="1">
        <name>Zn(2+)</name>
        <dbReference type="ChEBI" id="CHEBI:29105"/>
    </cofactor>
</comment>